<feature type="repeat" description="WD" evidence="4">
    <location>
        <begin position="311"/>
        <end position="353"/>
    </location>
</feature>
<dbReference type="GO" id="GO:0005634">
    <property type="term" value="C:nucleus"/>
    <property type="evidence" value="ECO:0007669"/>
    <property type="project" value="TreeGrafter"/>
</dbReference>
<feature type="compositionally biased region" description="Basic and acidic residues" evidence="5">
    <location>
        <begin position="22"/>
        <end position="58"/>
    </location>
</feature>
<dbReference type="Pfam" id="PF00400">
    <property type="entry name" value="WD40"/>
    <property type="match status" value="4"/>
</dbReference>
<accession>A0A7J7CPJ3</accession>
<keyword evidence="1" id="KW-0597">Phosphoprotein</keyword>
<dbReference type="GO" id="GO:0006364">
    <property type="term" value="P:rRNA processing"/>
    <property type="evidence" value="ECO:0007669"/>
    <property type="project" value="InterPro"/>
</dbReference>
<comment type="caution">
    <text evidence="6">The sequence shown here is derived from an EMBL/GenBank/DDBJ whole genome shotgun (WGS) entry which is preliminary data.</text>
</comment>
<dbReference type="AlphaFoldDB" id="A0A7J7CPJ3"/>
<protein>
    <submittedName>
        <fullName evidence="6">Transducin/WD40 repeat-like superfamily protein</fullName>
    </submittedName>
</protein>
<keyword evidence="3" id="KW-0677">Repeat</keyword>
<dbReference type="PANTHER" id="PTHR14091">
    <property type="entry name" value="PERIODIC TRYPTOPHAN PROTEIN 1"/>
    <property type="match status" value="1"/>
</dbReference>
<evidence type="ECO:0000256" key="5">
    <source>
        <dbReference type="SAM" id="MobiDB-lite"/>
    </source>
</evidence>
<feature type="compositionally biased region" description="Acidic residues" evidence="5">
    <location>
        <begin position="59"/>
        <end position="69"/>
    </location>
</feature>
<dbReference type="InterPro" id="IPR020472">
    <property type="entry name" value="WD40_PAC1"/>
</dbReference>
<dbReference type="FunFam" id="2.130.10.10:FF:000485">
    <property type="entry name" value="Putative WD repeat-containing protein C17D11.16"/>
    <property type="match status" value="1"/>
</dbReference>
<feature type="repeat" description="WD" evidence="4">
    <location>
        <begin position="448"/>
        <end position="490"/>
    </location>
</feature>
<evidence type="ECO:0000313" key="7">
    <source>
        <dbReference type="Proteomes" id="UP000593562"/>
    </source>
</evidence>
<evidence type="ECO:0000256" key="3">
    <source>
        <dbReference type="ARBA" id="ARBA00022737"/>
    </source>
</evidence>
<dbReference type="SMART" id="SM00320">
    <property type="entry name" value="WD40"/>
    <property type="match status" value="5"/>
</dbReference>
<dbReference type="InterPro" id="IPR036322">
    <property type="entry name" value="WD40_repeat_dom_sf"/>
</dbReference>
<dbReference type="PRINTS" id="PR00320">
    <property type="entry name" value="GPROTEINBRPT"/>
</dbReference>
<dbReference type="PANTHER" id="PTHR14091:SF0">
    <property type="entry name" value="PERIODIC TRYPTOPHAN PROTEIN 1 HOMOLOG"/>
    <property type="match status" value="1"/>
</dbReference>
<gene>
    <name evidence="6" type="ORF">HS088_TW14G00132</name>
</gene>
<dbReference type="PROSITE" id="PS50294">
    <property type="entry name" value="WD_REPEATS_REGION"/>
    <property type="match status" value="1"/>
</dbReference>
<dbReference type="InterPro" id="IPR044285">
    <property type="entry name" value="PWP1"/>
</dbReference>
<proteinExistence type="predicted"/>
<evidence type="ECO:0000256" key="4">
    <source>
        <dbReference type="PROSITE-ProRule" id="PRU00221"/>
    </source>
</evidence>
<dbReference type="InterPro" id="IPR001680">
    <property type="entry name" value="WD40_rpt"/>
</dbReference>
<reference evidence="6 7" key="1">
    <citation type="journal article" date="2020" name="Nat. Commun.">
        <title>Genome of Tripterygium wilfordii and identification of cytochrome P450 involved in triptolide biosynthesis.</title>
        <authorList>
            <person name="Tu L."/>
            <person name="Su P."/>
            <person name="Zhang Z."/>
            <person name="Gao L."/>
            <person name="Wang J."/>
            <person name="Hu T."/>
            <person name="Zhou J."/>
            <person name="Zhang Y."/>
            <person name="Zhao Y."/>
            <person name="Liu Y."/>
            <person name="Song Y."/>
            <person name="Tong Y."/>
            <person name="Lu Y."/>
            <person name="Yang J."/>
            <person name="Xu C."/>
            <person name="Jia M."/>
            <person name="Peters R.J."/>
            <person name="Huang L."/>
            <person name="Gao W."/>
        </authorList>
    </citation>
    <scope>NUCLEOTIDE SEQUENCE [LARGE SCALE GENOMIC DNA]</scope>
    <source>
        <strain evidence="7">cv. XIE 37</strain>
        <tissue evidence="6">Leaf</tissue>
    </source>
</reference>
<dbReference type="Gene3D" id="2.130.10.10">
    <property type="entry name" value="YVTN repeat-like/Quinoprotein amine dehydrogenase"/>
    <property type="match status" value="2"/>
</dbReference>
<evidence type="ECO:0000256" key="2">
    <source>
        <dbReference type="ARBA" id="ARBA00022574"/>
    </source>
</evidence>
<dbReference type="Proteomes" id="UP000593562">
    <property type="component" value="Unassembled WGS sequence"/>
</dbReference>
<keyword evidence="7" id="KW-1185">Reference proteome</keyword>
<dbReference type="PROSITE" id="PS50082">
    <property type="entry name" value="WD_REPEATS_2"/>
    <property type="match status" value="2"/>
</dbReference>
<sequence>MISAICWVPKGASKSVPEEVEPPSKEEVEEMMRSGEFPSKEEIEEMMKSGEFEARGDSASEDEDGDMDVDSSKQPDEVARALAAADAVGRTPGTKFDDIADGLRELDMDNYDEEDDGIELFSSGIGNTYYLSNDLDPYLKDEDDDASEELEDRTIKPTDSVIVCARNDDDFCHLEVYVFEELEDGDSNLYVHNDIVLPAFPLCTAWLDCPVKGGGKGNFMAVGSMEPSIEVFDLDVLGEVKPCAVLGGVAENSIAEDGITVEKKKKKKKKGKKASIEYKAGSHTDSILGLAWNKEFRSVKCFLFCFSNTFLNGHFKLALILCWNNFYRNILASASADKQVKIWDVAVGRCDITMEHHTDKVQAVAWNHHAPQVLLSGSFDHSIVMKDGRVPTHSGFRWSVTADVESLVWDPHTEHSFVVSLEDGTVRGFDIRSATSNPSAESKPSFTLHAHDQAVCTVSYNPLAPNLLATGSTDKMVKLWDLSDNQPSCIASTNPKAGGVFSIAFSENSPFMLAIGGSKGKLQVWDTLSDTAVSRKFGKYSREKRPPAS</sequence>
<evidence type="ECO:0000313" key="6">
    <source>
        <dbReference type="EMBL" id="KAF5736000.1"/>
    </source>
</evidence>
<evidence type="ECO:0000256" key="1">
    <source>
        <dbReference type="ARBA" id="ARBA00022553"/>
    </source>
</evidence>
<dbReference type="EMBL" id="JAAARO010000014">
    <property type="protein sequence ID" value="KAF5736000.1"/>
    <property type="molecule type" value="Genomic_DNA"/>
</dbReference>
<dbReference type="InterPro" id="IPR015943">
    <property type="entry name" value="WD40/YVTN_repeat-like_dom_sf"/>
</dbReference>
<name>A0A7J7CPJ3_TRIWF</name>
<dbReference type="PROSITE" id="PS00678">
    <property type="entry name" value="WD_REPEATS_1"/>
    <property type="match status" value="2"/>
</dbReference>
<feature type="region of interest" description="Disordered" evidence="5">
    <location>
        <begin position="8"/>
        <end position="75"/>
    </location>
</feature>
<dbReference type="SUPFAM" id="SSF50978">
    <property type="entry name" value="WD40 repeat-like"/>
    <property type="match status" value="1"/>
</dbReference>
<dbReference type="InParanoid" id="A0A7J7CPJ3"/>
<organism evidence="6 7">
    <name type="scientific">Tripterygium wilfordii</name>
    <name type="common">Thunder God vine</name>
    <dbReference type="NCBI Taxonomy" id="458696"/>
    <lineage>
        <taxon>Eukaryota</taxon>
        <taxon>Viridiplantae</taxon>
        <taxon>Streptophyta</taxon>
        <taxon>Embryophyta</taxon>
        <taxon>Tracheophyta</taxon>
        <taxon>Spermatophyta</taxon>
        <taxon>Magnoliopsida</taxon>
        <taxon>eudicotyledons</taxon>
        <taxon>Gunneridae</taxon>
        <taxon>Pentapetalae</taxon>
        <taxon>rosids</taxon>
        <taxon>fabids</taxon>
        <taxon>Celastrales</taxon>
        <taxon>Celastraceae</taxon>
        <taxon>Tripterygium</taxon>
    </lineage>
</organism>
<dbReference type="FunCoup" id="A0A7J7CPJ3">
    <property type="interactions" value="4296"/>
</dbReference>
<keyword evidence="2 4" id="KW-0853">WD repeat</keyword>
<dbReference type="OrthoDB" id="270624at2759"/>
<dbReference type="InterPro" id="IPR019775">
    <property type="entry name" value="WD40_repeat_CS"/>
</dbReference>